<reference evidence="3" key="1">
    <citation type="submission" date="2017-02" db="UniProtKB">
        <authorList>
            <consortium name="WormBaseParasite"/>
        </authorList>
    </citation>
    <scope>IDENTIFICATION</scope>
</reference>
<dbReference type="Proteomes" id="UP000050640">
    <property type="component" value="Unplaced"/>
</dbReference>
<dbReference type="AlphaFoldDB" id="A0A0R3RXY4"/>
<protein>
    <submittedName>
        <fullName evidence="3">DUF4468 domain-containing protein</fullName>
    </submittedName>
</protein>
<feature type="region of interest" description="Disordered" evidence="1">
    <location>
        <begin position="251"/>
        <end position="276"/>
    </location>
</feature>
<feature type="compositionally biased region" description="Pro residues" evidence="1">
    <location>
        <begin position="203"/>
        <end position="218"/>
    </location>
</feature>
<organism evidence="2 3">
    <name type="scientific">Elaeophora elaphi</name>
    <dbReference type="NCBI Taxonomy" id="1147741"/>
    <lineage>
        <taxon>Eukaryota</taxon>
        <taxon>Metazoa</taxon>
        <taxon>Ecdysozoa</taxon>
        <taxon>Nematoda</taxon>
        <taxon>Chromadorea</taxon>
        <taxon>Rhabditida</taxon>
        <taxon>Spirurina</taxon>
        <taxon>Spiruromorpha</taxon>
        <taxon>Filarioidea</taxon>
        <taxon>Onchocercidae</taxon>
        <taxon>Elaeophora</taxon>
    </lineage>
</organism>
<feature type="region of interest" description="Disordered" evidence="1">
    <location>
        <begin position="190"/>
        <end position="229"/>
    </location>
</feature>
<evidence type="ECO:0000256" key="1">
    <source>
        <dbReference type="SAM" id="MobiDB-lite"/>
    </source>
</evidence>
<name>A0A0R3RXY4_9BILA</name>
<accession>A0A0R3RXY4</accession>
<dbReference type="WBParaSite" id="EEL_0000710901-mRNA-1">
    <property type="protein sequence ID" value="EEL_0000710901-mRNA-1"/>
    <property type="gene ID" value="EEL_0000710901"/>
</dbReference>
<feature type="compositionally biased region" description="Low complexity" evidence="1">
    <location>
        <begin position="251"/>
        <end position="262"/>
    </location>
</feature>
<evidence type="ECO:0000313" key="3">
    <source>
        <dbReference type="WBParaSite" id="EEL_0000710901-mRNA-1"/>
    </source>
</evidence>
<proteinExistence type="predicted"/>
<keyword evidence="2" id="KW-1185">Reference proteome</keyword>
<dbReference type="STRING" id="1147741.A0A0R3RXY4"/>
<sequence>MHHSTTTSANRRHFLANIIGSYLLLTTTTTTIHETAAIQETVPAVRVVRFQVDYPNASLESIQKVPKWNAIMRNSVLASLRFINKHWLICGGSKSEKKLNDCGKVQVTGEIVQPNYYRINATFISERDPIRNVKVDATSTVYAVVQIGLRGGIFQYTNALKILGKPSQLLTFDEAFFCYRGSTLIDQDKCSKHDFPSNSRSSTPPPSSSPPPSLPPPSEQSTFDKSQNLKTLSISTPLTSLISQFSTTPINTTISTSTLPTTADSENDNDPVKNVE</sequence>
<evidence type="ECO:0000313" key="2">
    <source>
        <dbReference type="Proteomes" id="UP000050640"/>
    </source>
</evidence>